<protein>
    <submittedName>
        <fullName evidence="1">Uncharacterized protein</fullName>
    </submittedName>
</protein>
<sequence length="52" mass="5791">MHFKSLTMVGQRLAIGSPLAPVQNGTGGKLQNLLCFFTNEHGMKFAYLYVFL</sequence>
<dbReference type="STRING" id="641691.SAMN05421636_101252"/>
<evidence type="ECO:0000313" key="1">
    <source>
        <dbReference type="EMBL" id="SDD63060.1"/>
    </source>
</evidence>
<dbReference type="Proteomes" id="UP000199109">
    <property type="component" value="Unassembled WGS sequence"/>
</dbReference>
<organism evidence="1 2">
    <name type="scientific">Pricia antarctica</name>
    <dbReference type="NCBI Taxonomy" id="641691"/>
    <lineage>
        <taxon>Bacteria</taxon>
        <taxon>Pseudomonadati</taxon>
        <taxon>Bacteroidota</taxon>
        <taxon>Flavobacteriia</taxon>
        <taxon>Flavobacteriales</taxon>
        <taxon>Flavobacteriaceae</taxon>
        <taxon>Pricia</taxon>
    </lineage>
</organism>
<keyword evidence="2" id="KW-1185">Reference proteome</keyword>
<gene>
    <name evidence="1" type="ORF">SAMN05421636_101252</name>
</gene>
<dbReference type="AlphaFoldDB" id="A0A1G6WAT6"/>
<proteinExistence type="predicted"/>
<dbReference type="EMBL" id="FNAO01000001">
    <property type="protein sequence ID" value="SDD63060.1"/>
    <property type="molecule type" value="Genomic_DNA"/>
</dbReference>
<name>A0A1G6WAT6_9FLAO</name>
<accession>A0A1G6WAT6</accession>
<evidence type="ECO:0000313" key="2">
    <source>
        <dbReference type="Proteomes" id="UP000199109"/>
    </source>
</evidence>
<reference evidence="1 2" key="1">
    <citation type="submission" date="2016-10" db="EMBL/GenBank/DDBJ databases">
        <authorList>
            <person name="de Groot N.N."/>
        </authorList>
    </citation>
    <scope>NUCLEOTIDE SEQUENCE [LARGE SCALE GENOMIC DNA]</scope>
    <source>
        <strain evidence="1 2">DSM 23421</strain>
    </source>
</reference>